<dbReference type="Proteomes" id="UP000016935">
    <property type="component" value="Unassembled WGS sequence"/>
</dbReference>
<protein>
    <submittedName>
        <fullName evidence="1">Uncharacterized protein</fullName>
    </submittedName>
</protein>
<organism evidence="1 2">
    <name type="scientific">Exserohilum turcicum (strain 28A)</name>
    <name type="common">Northern leaf blight fungus</name>
    <name type="synonym">Setosphaeria turcica</name>
    <dbReference type="NCBI Taxonomy" id="671987"/>
    <lineage>
        <taxon>Eukaryota</taxon>
        <taxon>Fungi</taxon>
        <taxon>Dikarya</taxon>
        <taxon>Ascomycota</taxon>
        <taxon>Pezizomycotina</taxon>
        <taxon>Dothideomycetes</taxon>
        <taxon>Pleosporomycetidae</taxon>
        <taxon>Pleosporales</taxon>
        <taxon>Pleosporineae</taxon>
        <taxon>Pleosporaceae</taxon>
        <taxon>Exserohilum</taxon>
    </lineage>
</organism>
<dbReference type="RefSeq" id="XP_008030553.1">
    <property type="nucleotide sequence ID" value="XM_008032362.1"/>
</dbReference>
<keyword evidence="2" id="KW-1185">Reference proteome</keyword>
<dbReference type="eggNOG" id="ENOG502R8VP">
    <property type="taxonomic scope" value="Eukaryota"/>
</dbReference>
<evidence type="ECO:0000313" key="1">
    <source>
        <dbReference type="EMBL" id="EOA82306.1"/>
    </source>
</evidence>
<reference evidence="1 2" key="2">
    <citation type="journal article" date="2013" name="PLoS Genet.">
        <title>Comparative genome structure, secondary metabolite, and effector coding capacity across Cochliobolus pathogens.</title>
        <authorList>
            <person name="Condon B.J."/>
            <person name="Leng Y."/>
            <person name="Wu D."/>
            <person name="Bushley K.E."/>
            <person name="Ohm R.A."/>
            <person name="Otillar R."/>
            <person name="Martin J."/>
            <person name="Schackwitz W."/>
            <person name="Grimwood J."/>
            <person name="MohdZainudin N."/>
            <person name="Xue C."/>
            <person name="Wang R."/>
            <person name="Manning V.A."/>
            <person name="Dhillon B."/>
            <person name="Tu Z.J."/>
            <person name="Steffenson B.J."/>
            <person name="Salamov A."/>
            <person name="Sun H."/>
            <person name="Lowry S."/>
            <person name="LaButti K."/>
            <person name="Han J."/>
            <person name="Copeland A."/>
            <person name="Lindquist E."/>
            <person name="Barry K."/>
            <person name="Schmutz J."/>
            <person name="Baker S.E."/>
            <person name="Ciuffetti L.M."/>
            <person name="Grigoriev I.V."/>
            <person name="Zhong S."/>
            <person name="Turgeon B.G."/>
        </authorList>
    </citation>
    <scope>NUCLEOTIDE SEQUENCE [LARGE SCALE GENOMIC DNA]</scope>
    <source>
        <strain evidence="2">28A</strain>
    </source>
</reference>
<dbReference type="EMBL" id="KB908855">
    <property type="protein sequence ID" value="EOA82306.1"/>
    <property type="molecule type" value="Genomic_DNA"/>
</dbReference>
<dbReference type="GeneID" id="19397700"/>
<evidence type="ECO:0000313" key="2">
    <source>
        <dbReference type="Proteomes" id="UP000016935"/>
    </source>
</evidence>
<dbReference type="AlphaFoldDB" id="R0IAF2"/>
<dbReference type="OrthoDB" id="3718497at2759"/>
<accession>R0IAF2</accession>
<dbReference type="HOGENOM" id="CLU_067373_0_0_1"/>
<name>R0IAF2_EXST2</name>
<gene>
    <name evidence="1" type="ORF">SETTUDRAFT_157133</name>
</gene>
<sequence>MTHFTNRPGNNEHVLCRQKLETLPVEIVNRILCYLIHPRCRLPGLTEAQSGWEVSEKQKRSIKNQEDLTQSADTHRWAADIFSLRLVSHPFNALALTSRTCHALVEAYCAHLVRRCNRTMFNLPFAQLDMYGPNCVYPDLSSIVYRRLWLQHAPRMCVYCHATLDCYPFSRVNRLFTACEGCFYRQAMTIEEVQRQYHLSPTAIHTSHRIRGNPNSPWILRVDVEALALQLYRTRQFHDAHPEQFGKPCSMCAITRFTHRHDVKKSPPSQKYFMAEH</sequence>
<reference evidence="1 2" key="1">
    <citation type="journal article" date="2012" name="PLoS Pathog.">
        <title>Diverse lifestyles and strategies of plant pathogenesis encoded in the genomes of eighteen Dothideomycetes fungi.</title>
        <authorList>
            <person name="Ohm R.A."/>
            <person name="Feau N."/>
            <person name="Henrissat B."/>
            <person name="Schoch C.L."/>
            <person name="Horwitz B.A."/>
            <person name="Barry K.W."/>
            <person name="Condon B.J."/>
            <person name="Copeland A.C."/>
            <person name="Dhillon B."/>
            <person name="Glaser F."/>
            <person name="Hesse C.N."/>
            <person name="Kosti I."/>
            <person name="LaButti K."/>
            <person name="Lindquist E.A."/>
            <person name="Lucas S."/>
            <person name="Salamov A.A."/>
            <person name="Bradshaw R.E."/>
            <person name="Ciuffetti L."/>
            <person name="Hamelin R.C."/>
            <person name="Kema G.H.J."/>
            <person name="Lawrence C."/>
            <person name="Scott J.A."/>
            <person name="Spatafora J.W."/>
            <person name="Turgeon B.G."/>
            <person name="de Wit P.J.G.M."/>
            <person name="Zhong S."/>
            <person name="Goodwin S.B."/>
            <person name="Grigoriev I.V."/>
        </authorList>
    </citation>
    <scope>NUCLEOTIDE SEQUENCE [LARGE SCALE GENOMIC DNA]</scope>
    <source>
        <strain evidence="2">28A</strain>
    </source>
</reference>
<proteinExistence type="predicted"/>